<dbReference type="AlphaFoldDB" id="F4L1H3"/>
<dbReference type="Proteomes" id="UP000008461">
    <property type="component" value="Chromosome"/>
</dbReference>
<feature type="domain" description="Peptidase M16 C-terminal" evidence="10">
    <location>
        <begin position="265"/>
        <end position="447"/>
    </location>
</feature>
<dbReference type="SUPFAM" id="SSF63411">
    <property type="entry name" value="LuxS/MPP-like metallohydrolase"/>
    <property type="match status" value="4"/>
</dbReference>
<proteinExistence type="inferred from homology"/>
<keyword evidence="3" id="KW-0645">Protease</keyword>
<evidence type="ECO:0000256" key="5">
    <source>
        <dbReference type="ARBA" id="ARBA00022801"/>
    </source>
</evidence>
<feature type="domain" description="Peptidase M16 N-terminal" evidence="9">
    <location>
        <begin position="108"/>
        <end position="227"/>
    </location>
</feature>
<accession>F4L1H3</accession>
<evidence type="ECO:0000256" key="7">
    <source>
        <dbReference type="ARBA" id="ARBA00023049"/>
    </source>
</evidence>
<evidence type="ECO:0000259" key="9">
    <source>
        <dbReference type="Pfam" id="PF00675"/>
    </source>
</evidence>
<evidence type="ECO:0000313" key="11">
    <source>
        <dbReference type="EMBL" id="AEE53870.1"/>
    </source>
</evidence>
<sequence>MRKIVPLFPNPRPLKGSTFVISLMFYLFWIKKEFAKLIENVLPFRGRGFGNNSNSWRCNAKNKAYYFFPFLLTFLISNSLSAQSTPLPNDPSVRSGRLPNGLQYFIKTNAKPEKYVELRLAIKTGSLQENKHQLGLAHFVEHMAFNGTRHFPKNELINYLESSGVRFGADLNAYTSFEETVYQLQVRNDTAHLHKGLLVLEDWASGISFDPKEVEKERGVVLSEWRNRQGPNQRLEDQYLPLLYGGSRRLQRLPIGDTAVIKHASIETIKAYYQKWYRPDLMAIVAVGDVDPLAMEQEIIRRFGKIPSVKGPKPKVYSNTVNTRRRGMVCTDPEVAFCQAFLYIRQATKEKIKPAPSTYGELRENLCRNLYNSILNRRLIRLQQQADPPFTFAGLGYGSDWGQNPLFSLSVFTSEAKLKTAIALLWQEVQKVQHHNFTSGELQRQKQEILNVLQNQAQAQETTNSANWANQLSEAFVLGVPYPTPQQRYQITQQFLADIDLDDLAGLIRGVPKDKNARVLILTGPEKTRTQLPVLSEMWHMLDSIEAAAPSIPAALEATNVADLPWVDEPLLAQPILSEKTQPEFGVHEFTLTNGIRIVAKPTPFRKDQILMMSSSPGGNSWVPDSLYVNAAYFADLMQQGGMGKFDFVHYQEKLTGKSVNVTPYLSELEEGFSGSCRSTELEDLLALVYLYATQPRFDTNSIASFRQRQENVLRNMLSTPYYQFAELKQRVKYGATPRRGLNRLEDLPILNSQSLHRIHQDRFGDLNDLLLVFVGDFELDQLKTLSQRYLGNLPAQDRKESWKDLGLNLSPGQIDSTSRGGIAPKTLVEYTWHGSFENTSLERYHFSSMVSALQIRLREVLREQESGIYSLSFDGNVEYHPRPVYRITLGFNTDPERDEELMQKAIQVIADFCATGPDAALLEKIKSTQGQNRQKAEQENSFWLAQLHQRYKEGWNLDGLRTEKYLELVEGLNAAVIQAAAQRYFDDKHRIKLVLKPK</sequence>
<dbReference type="Gene3D" id="3.30.830.10">
    <property type="entry name" value="Metalloenzyme, LuxS/M16 peptidase-like"/>
    <property type="match status" value="4"/>
</dbReference>
<evidence type="ECO:0000313" key="12">
    <source>
        <dbReference type="Proteomes" id="UP000008461"/>
    </source>
</evidence>
<evidence type="ECO:0000256" key="6">
    <source>
        <dbReference type="ARBA" id="ARBA00022833"/>
    </source>
</evidence>
<dbReference type="HOGENOM" id="CLU_008156_0_0_10"/>
<dbReference type="GO" id="GO:0046872">
    <property type="term" value="F:metal ion binding"/>
    <property type="evidence" value="ECO:0007669"/>
    <property type="project" value="UniProtKB-KW"/>
</dbReference>
<evidence type="ECO:0000256" key="3">
    <source>
        <dbReference type="ARBA" id="ARBA00022670"/>
    </source>
</evidence>
<dbReference type="EMBL" id="CP002691">
    <property type="protein sequence ID" value="AEE53870.1"/>
    <property type="molecule type" value="Genomic_DNA"/>
</dbReference>
<dbReference type="STRING" id="760192.Halhy_6047"/>
<dbReference type="InterPro" id="IPR001431">
    <property type="entry name" value="Pept_M16_Zn_BS"/>
</dbReference>
<name>F4L1H3_HALH1</name>
<keyword evidence="4" id="KW-0479">Metal-binding</keyword>
<dbReference type="InterPro" id="IPR007863">
    <property type="entry name" value="Peptidase_M16_C"/>
</dbReference>
<keyword evidence="7" id="KW-0482">Metalloprotease</keyword>
<dbReference type="GO" id="GO:0006508">
    <property type="term" value="P:proteolysis"/>
    <property type="evidence" value="ECO:0007669"/>
    <property type="project" value="UniProtKB-KW"/>
</dbReference>
<keyword evidence="12" id="KW-1185">Reference proteome</keyword>
<reference key="2">
    <citation type="submission" date="2011-04" db="EMBL/GenBank/DDBJ databases">
        <title>Complete sequence of chromosome of Haliscomenobacter hydrossis DSM 1100.</title>
        <authorList>
            <consortium name="US DOE Joint Genome Institute (JGI-PGF)"/>
            <person name="Lucas S."/>
            <person name="Han J."/>
            <person name="Lapidus A."/>
            <person name="Bruce D."/>
            <person name="Goodwin L."/>
            <person name="Pitluck S."/>
            <person name="Peters L."/>
            <person name="Kyrpides N."/>
            <person name="Mavromatis K."/>
            <person name="Ivanova N."/>
            <person name="Ovchinnikova G."/>
            <person name="Pagani I."/>
            <person name="Daligault H."/>
            <person name="Detter J.C."/>
            <person name="Han C."/>
            <person name="Land M."/>
            <person name="Hauser L."/>
            <person name="Markowitz V."/>
            <person name="Cheng J.-F."/>
            <person name="Hugenholtz P."/>
            <person name="Woyke T."/>
            <person name="Wu D."/>
            <person name="Verbarg S."/>
            <person name="Frueling A."/>
            <person name="Brambilla E."/>
            <person name="Klenk H.-P."/>
            <person name="Eisen J.A."/>
        </authorList>
    </citation>
    <scope>NUCLEOTIDE SEQUENCE</scope>
    <source>
        <strain>DSM 1100</strain>
    </source>
</reference>
<dbReference type="GO" id="GO:0004222">
    <property type="term" value="F:metalloendopeptidase activity"/>
    <property type="evidence" value="ECO:0007669"/>
    <property type="project" value="InterPro"/>
</dbReference>
<keyword evidence="5" id="KW-0378">Hydrolase</keyword>
<dbReference type="InterPro" id="IPR011249">
    <property type="entry name" value="Metalloenz_LuxS/M16"/>
</dbReference>
<evidence type="ECO:0000256" key="2">
    <source>
        <dbReference type="ARBA" id="ARBA00007261"/>
    </source>
</evidence>
<evidence type="ECO:0000259" key="10">
    <source>
        <dbReference type="Pfam" id="PF05193"/>
    </source>
</evidence>
<dbReference type="Pfam" id="PF00675">
    <property type="entry name" value="Peptidase_M16"/>
    <property type="match status" value="1"/>
</dbReference>
<dbReference type="Pfam" id="PF05193">
    <property type="entry name" value="Peptidase_M16_C"/>
    <property type="match status" value="2"/>
</dbReference>
<dbReference type="PROSITE" id="PS00143">
    <property type="entry name" value="INSULINASE"/>
    <property type="match status" value="1"/>
</dbReference>
<dbReference type="OrthoDB" id="9811314at2"/>
<dbReference type="PANTHER" id="PTHR43690">
    <property type="entry name" value="NARDILYSIN"/>
    <property type="match status" value="1"/>
</dbReference>
<dbReference type="KEGG" id="hhy:Halhy_6047"/>
<dbReference type="InterPro" id="IPR011765">
    <property type="entry name" value="Pept_M16_N"/>
</dbReference>
<evidence type="ECO:0000256" key="1">
    <source>
        <dbReference type="ARBA" id="ARBA00001947"/>
    </source>
</evidence>
<comment type="cofactor">
    <cofactor evidence="1">
        <name>Zn(2+)</name>
        <dbReference type="ChEBI" id="CHEBI:29105"/>
    </cofactor>
</comment>
<evidence type="ECO:0000256" key="4">
    <source>
        <dbReference type="ARBA" id="ARBA00022723"/>
    </source>
</evidence>
<organism evidence="11 12">
    <name type="scientific">Haliscomenobacter hydrossis (strain ATCC 27775 / DSM 1100 / LMG 10767 / O)</name>
    <dbReference type="NCBI Taxonomy" id="760192"/>
    <lineage>
        <taxon>Bacteria</taxon>
        <taxon>Pseudomonadati</taxon>
        <taxon>Bacteroidota</taxon>
        <taxon>Saprospiria</taxon>
        <taxon>Saprospirales</taxon>
        <taxon>Haliscomenobacteraceae</taxon>
        <taxon>Haliscomenobacter</taxon>
    </lineage>
</organism>
<reference evidence="11 12" key="1">
    <citation type="journal article" date="2011" name="Stand. Genomic Sci.">
        <title>Complete genome sequence of Haliscomenobacter hydrossis type strain (O).</title>
        <authorList>
            <consortium name="US DOE Joint Genome Institute (JGI-PGF)"/>
            <person name="Daligault H."/>
            <person name="Lapidus A."/>
            <person name="Zeytun A."/>
            <person name="Nolan M."/>
            <person name="Lucas S."/>
            <person name="Del Rio T.G."/>
            <person name="Tice H."/>
            <person name="Cheng J.F."/>
            <person name="Tapia R."/>
            <person name="Han C."/>
            <person name="Goodwin L."/>
            <person name="Pitluck S."/>
            <person name="Liolios K."/>
            <person name="Pagani I."/>
            <person name="Ivanova N."/>
            <person name="Huntemann M."/>
            <person name="Mavromatis K."/>
            <person name="Mikhailova N."/>
            <person name="Pati A."/>
            <person name="Chen A."/>
            <person name="Palaniappan K."/>
            <person name="Land M."/>
            <person name="Hauser L."/>
            <person name="Brambilla E.M."/>
            <person name="Rohde M."/>
            <person name="Verbarg S."/>
            <person name="Goker M."/>
            <person name="Bristow J."/>
            <person name="Eisen J.A."/>
            <person name="Markowitz V."/>
            <person name="Hugenholtz P."/>
            <person name="Kyrpides N.C."/>
            <person name="Klenk H.P."/>
            <person name="Woyke T."/>
        </authorList>
    </citation>
    <scope>NUCLEOTIDE SEQUENCE [LARGE SCALE GENOMIC DNA]</scope>
    <source>
        <strain evidence="12">ATCC 27775 / DSM 1100 / LMG 10767 / O</strain>
    </source>
</reference>
<feature type="domain" description="Peptidase M16 C-terminal" evidence="10">
    <location>
        <begin position="752"/>
        <end position="928"/>
    </location>
</feature>
<gene>
    <name evidence="11" type="ordered locus">Halhy_6047</name>
</gene>
<dbReference type="eggNOG" id="COG0612">
    <property type="taxonomic scope" value="Bacteria"/>
</dbReference>
<protein>
    <submittedName>
        <fullName evidence="11">Peptidase M16 domain protein</fullName>
    </submittedName>
</protein>
<dbReference type="InterPro" id="IPR050626">
    <property type="entry name" value="Peptidase_M16"/>
</dbReference>
<keyword evidence="6" id="KW-0862">Zinc</keyword>
<comment type="similarity">
    <text evidence="2 8">Belongs to the peptidase M16 family.</text>
</comment>
<dbReference type="PANTHER" id="PTHR43690:SF34">
    <property type="entry name" value="ZINC PROTEASE PQQL-LIKE"/>
    <property type="match status" value="1"/>
</dbReference>
<evidence type="ECO:0000256" key="8">
    <source>
        <dbReference type="RuleBase" id="RU004447"/>
    </source>
</evidence>